<feature type="transmembrane region" description="Helical" evidence="8">
    <location>
        <begin position="201"/>
        <end position="219"/>
    </location>
</feature>
<dbReference type="Pfam" id="PF01925">
    <property type="entry name" value="TauE"/>
    <property type="match status" value="1"/>
</dbReference>
<dbReference type="GO" id="GO:0005886">
    <property type="term" value="C:plasma membrane"/>
    <property type="evidence" value="ECO:0007669"/>
    <property type="project" value="UniProtKB-SubCell"/>
</dbReference>
<keyword evidence="10" id="KW-1185">Reference proteome</keyword>
<keyword evidence="5 8" id="KW-0812">Transmembrane</keyword>
<dbReference type="STRING" id="1423815.FC27_GL001120"/>
<proteinExistence type="inferred from homology"/>
<dbReference type="PANTHER" id="PTHR30269:SF37">
    <property type="entry name" value="MEMBRANE TRANSPORTER PROTEIN"/>
    <property type="match status" value="1"/>
</dbReference>
<dbReference type="PANTHER" id="PTHR30269">
    <property type="entry name" value="TRANSMEMBRANE PROTEIN YFCA"/>
    <property type="match status" value="1"/>
</dbReference>
<evidence type="ECO:0000256" key="5">
    <source>
        <dbReference type="ARBA" id="ARBA00022692"/>
    </source>
</evidence>
<comment type="similarity">
    <text evidence="2 8">Belongs to the 4-toluene sulfonate uptake permease (TSUP) (TC 2.A.102) family.</text>
</comment>
<evidence type="ECO:0000256" key="6">
    <source>
        <dbReference type="ARBA" id="ARBA00022989"/>
    </source>
</evidence>
<protein>
    <recommendedName>
        <fullName evidence="8">Probable membrane transporter protein</fullName>
    </recommendedName>
</protein>
<feature type="transmembrane region" description="Helical" evidence="8">
    <location>
        <begin position="135"/>
        <end position="160"/>
    </location>
</feature>
<evidence type="ECO:0000256" key="4">
    <source>
        <dbReference type="ARBA" id="ARBA00022475"/>
    </source>
</evidence>
<keyword evidence="6 8" id="KW-1133">Transmembrane helix</keyword>
<dbReference type="InterPro" id="IPR002781">
    <property type="entry name" value="TM_pro_TauE-like"/>
</dbReference>
<keyword evidence="7 8" id="KW-0472">Membrane</keyword>
<evidence type="ECO:0000256" key="3">
    <source>
        <dbReference type="ARBA" id="ARBA00022448"/>
    </source>
</evidence>
<dbReference type="InterPro" id="IPR052017">
    <property type="entry name" value="TSUP"/>
</dbReference>
<dbReference type="EMBL" id="AZFA01000022">
    <property type="protein sequence ID" value="KRL66046.1"/>
    <property type="molecule type" value="Genomic_DNA"/>
</dbReference>
<reference evidence="9 10" key="1">
    <citation type="journal article" date="2015" name="Genome Announc.">
        <title>Expanding the biotechnology potential of lactobacilli through comparative genomics of 213 strains and associated genera.</title>
        <authorList>
            <person name="Sun Z."/>
            <person name="Harris H.M."/>
            <person name="McCann A."/>
            <person name="Guo C."/>
            <person name="Argimon S."/>
            <person name="Zhang W."/>
            <person name="Yang X."/>
            <person name="Jeffery I.B."/>
            <person name="Cooney J.C."/>
            <person name="Kagawa T.F."/>
            <person name="Liu W."/>
            <person name="Song Y."/>
            <person name="Salvetti E."/>
            <person name="Wrobel A."/>
            <person name="Rasinkangas P."/>
            <person name="Parkhill J."/>
            <person name="Rea M.C."/>
            <person name="O'Sullivan O."/>
            <person name="Ritari J."/>
            <person name="Douillard F.P."/>
            <person name="Paul Ross R."/>
            <person name="Yang R."/>
            <person name="Briner A.E."/>
            <person name="Felis G.E."/>
            <person name="de Vos W.M."/>
            <person name="Barrangou R."/>
            <person name="Klaenhammer T.R."/>
            <person name="Caufield P.W."/>
            <person name="Cui Y."/>
            <person name="Zhang H."/>
            <person name="O'Toole P.W."/>
        </authorList>
    </citation>
    <scope>NUCLEOTIDE SEQUENCE [LARGE SCALE GENOMIC DNA]</scope>
    <source>
        <strain evidence="9 10">DSM 14857</strain>
    </source>
</reference>
<evidence type="ECO:0000256" key="7">
    <source>
        <dbReference type="ARBA" id="ARBA00023136"/>
    </source>
</evidence>
<evidence type="ECO:0000256" key="1">
    <source>
        <dbReference type="ARBA" id="ARBA00004651"/>
    </source>
</evidence>
<dbReference type="RefSeq" id="WP_010625019.1">
    <property type="nucleotide sequence ID" value="NZ_AZFA01000022.1"/>
</dbReference>
<gene>
    <name evidence="9" type="ORF">FC27_GL001120</name>
</gene>
<evidence type="ECO:0000256" key="8">
    <source>
        <dbReference type="RuleBase" id="RU363041"/>
    </source>
</evidence>
<feature type="transmembrane region" description="Helical" evidence="8">
    <location>
        <begin position="71"/>
        <end position="90"/>
    </location>
</feature>
<feature type="transmembrane region" description="Helical" evidence="8">
    <location>
        <begin position="6"/>
        <end position="29"/>
    </location>
</feature>
<comment type="caution">
    <text evidence="9">The sequence shown here is derived from an EMBL/GenBank/DDBJ whole genome shotgun (WGS) entry which is preliminary data.</text>
</comment>
<dbReference type="AlphaFoldDB" id="A0A0R1SC12"/>
<keyword evidence="4 8" id="KW-1003">Cell membrane</keyword>
<evidence type="ECO:0000313" key="9">
    <source>
        <dbReference type="EMBL" id="KRL66046.1"/>
    </source>
</evidence>
<accession>A0A0R1SC12</accession>
<dbReference type="Proteomes" id="UP000051647">
    <property type="component" value="Unassembled WGS sequence"/>
</dbReference>
<comment type="subcellular location">
    <subcellularLocation>
        <location evidence="1 8">Cell membrane</location>
        <topology evidence="1 8">Multi-pass membrane protein</topology>
    </subcellularLocation>
</comment>
<dbReference type="PATRIC" id="fig|1423815.3.peg.1145"/>
<sequence length="229" mass="24997">MTTVEILVILTIIFGAFVRTVFGFGDALIAMPMLTLLSFGTQTSTALIGVTGLLVAIPATFHYRTAIKWDVIIRLVLGSILGIPLGISLVKFSSAATIARILGVFLIIYGLYSFVGSFHDRKISLQLDSKFFDYLFGMISGILGSAYDSHGVAIAIYGTLKNWTANEFRGILQAHFMCVSVIVVLSQAASGFWNFEVVKMALIFIPCLIILLPFANWVGKKIDSVKMVK</sequence>
<feature type="transmembrane region" description="Helical" evidence="8">
    <location>
        <begin position="97"/>
        <end position="115"/>
    </location>
</feature>
<keyword evidence="3" id="KW-0813">Transport</keyword>
<evidence type="ECO:0000256" key="2">
    <source>
        <dbReference type="ARBA" id="ARBA00009142"/>
    </source>
</evidence>
<organism evidence="9 10">
    <name type="scientific">Companilactobacillus versmoldensis DSM 14857 = KCTC 3814</name>
    <dbReference type="NCBI Taxonomy" id="1423815"/>
    <lineage>
        <taxon>Bacteria</taxon>
        <taxon>Bacillati</taxon>
        <taxon>Bacillota</taxon>
        <taxon>Bacilli</taxon>
        <taxon>Lactobacillales</taxon>
        <taxon>Lactobacillaceae</taxon>
        <taxon>Companilactobacillus</taxon>
    </lineage>
</organism>
<feature type="transmembrane region" description="Helical" evidence="8">
    <location>
        <begin position="172"/>
        <end position="195"/>
    </location>
</feature>
<name>A0A0R1SC12_9LACO</name>
<evidence type="ECO:0000313" key="10">
    <source>
        <dbReference type="Proteomes" id="UP000051647"/>
    </source>
</evidence>
<feature type="transmembrane region" description="Helical" evidence="8">
    <location>
        <begin position="36"/>
        <end position="59"/>
    </location>
</feature>
<dbReference type="eggNOG" id="COG0730">
    <property type="taxonomic scope" value="Bacteria"/>
</dbReference>